<reference evidence="1" key="1">
    <citation type="submission" date="2014-09" db="EMBL/GenBank/DDBJ databases">
        <authorList>
            <person name="Magalhaes I.L.F."/>
            <person name="Oliveira U."/>
            <person name="Santos F.R."/>
            <person name="Vidigal T.H.D.A."/>
            <person name="Brescovit A.D."/>
            <person name="Santos A.J."/>
        </authorList>
    </citation>
    <scope>NUCLEOTIDE SEQUENCE</scope>
    <source>
        <tissue evidence="1">Shoot tissue taken approximately 20 cm above the soil surface</tissue>
    </source>
</reference>
<reference evidence="1" key="2">
    <citation type="journal article" date="2015" name="Data Brief">
        <title>Shoot transcriptome of the giant reed, Arundo donax.</title>
        <authorList>
            <person name="Barrero R.A."/>
            <person name="Guerrero F.D."/>
            <person name="Moolhuijzen P."/>
            <person name="Goolsby J.A."/>
            <person name="Tidwell J."/>
            <person name="Bellgard S.E."/>
            <person name="Bellgard M.I."/>
        </authorList>
    </citation>
    <scope>NUCLEOTIDE SEQUENCE</scope>
    <source>
        <tissue evidence="1">Shoot tissue taken approximately 20 cm above the soil surface</tissue>
    </source>
</reference>
<evidence type="ECO:0000313" key="1">
    <source>
        <dbReference type="EMBL" id="JAD40510.1"/>
    </source>
</evidence>
<organism evidence="1">
    <name type="scientific">Arundo donax</name>
    <name type="common">Giant reed</name>
    <name type="synonym">Donax arundinaceus</name>
    <dbReference type="NCBI Taxonomy" id="35708"/>
    <lineage>
        <taxon>Eukaryota</taxon>
        <taxon>Viridiplantae</taxon>
        <taxon>Streptophyta</taxon>
        <taxon>Embryophyta</taxon>
        <taxon>Tracheophyta</taxon>
        <taxon>Spermatophyta</taxon>
        <taxon>Magnoliopsida</taxon>
        <taxon>Liliopsida</taxon>
        <taxon>Poales</taxon>
        <taxon>Poaceae</taxon>
        <taxon>PACMAD clade</taxon>
        <taxon>Arundinoideae</taxon>
        <taxon>Arundineae</taxon>
        <taxon>Arundo</taxon>
    </lineage>
</organism>
<proteinExistence type="predicted"/>
<protein>
    <submittedName>
        <fullName evidence="1">Uncharacterized protein</fullName>
    </submittedName>
</protein>
<dbReference type="AlphaFoldDB" id="A0A0A8ZUQ0"/>
<dbReference type="EMBL" id="GBRH01257385">
    <property type="protein sequence ID" value="JAD40510.1"/>
    <property type="molecule type" value="Transcribed_RNA"/>
</dbReference>
<name>A0A0A8ZUQ0_ARUDO</name>
<accession>A0A0A8ZUQ0</accession>
<sequence>MVFTSHLEPQEERMQQWGACLASASRRL</sequence>